<evidence type="ECO:0000259" key="1">
    <source>
        <dbReference type="Pfam" id="PF00582"/>
    </source>
</evidence>
<proteinExistence type="predicted"/>
<reference evidence="3" key="1">
    <citation type="journal article" date="2019" name="Int. J. Syst. Evol. Microbiol.">
        <title>The Global Catalogue of Microorganisms (GCM) 10K type strain sequencing project: providing services to taxonomists for standard genome sequencing and annotation.</title>
        <authorList>
            <consortium name="The Broad Institute Genomics Platform"/>
            <consortium name="The Broad Institute Genome Sequencing Center for Infectious Disease"/>
            <person name="Wu L."/>
            <person name="Ma J."/>
        </authorList>
    </citation>
    <scope>NUCLEOTIDE SEQUENCE [LARGE SCALE GENOMIC DNA]</scope>
    <source>
        <strain evidence="3">CGMCC 1.19062</strain>
    </source>
</reference>
<comment type="caution">
    <text evidence="2">The sequence shown here is derived from an EMBL/GenBank/DDBJ whole genome shotgun (WGS) entry which is preliminary data.</text>
</comment>
<name>A0ABW5DPU6_9PROT</name>
<dbReference type="CDD" id="cd00293">
    <property type="entry name" value="USP-like"/>
    <property type="match status" value="1"/>
</dbReference>
<gene>
    <name evidence="2" type="ORF">ACFSM5_08580</name>
</gene>
<dbReference type="RefSeq" id="WP_379875908.1">
    <property type="nucleotide sequence ID" value="NZ_JBHUIP010000006.1"/>
</dbReference>
<feature type="domain" description="UspA" evidence="1">
    <location>
        <begin position="228"/>
        <end position="277"/>
    </location>
</feature>
<organism evidence="2 3">
    <name type="scientific">Lacibacterium aquatile</name>
    <dbReference type="NCBI Taxonomy" id="1168082"/>
    <lineage>
        <taxon>Bacteria</taxon>
        <taxon>Pseudomonadati</taxon>
        <taxon>Pseudomonadota</taxon>
        <taxon>Alphaproteobacteria</taxon>
        <taxon>Rhodospirillales</taxon>
        <taxon>Rhodospirillaceae</taxon>
    </lineage>
</organism>
<dbReference type="SUPFAM" id="SSF52402">
    <property type="entry name" value="Adenine nucleotide alpha hydrolases-like"/>
    <property type="match status" value="2"/>
</dbReference>
<evidence type="ECO:0000313" key="3">
    <source>
        <dbReference type="Proteomes" id="UP001597295"/>
    </source>
</evidence>
<dbReference type="InterPro" id="IPR006016">
    <property type="entry name" value="UspA"/>
</dbReference>
<keyword evidence="3" id="KW-1185">Reference proteome</keyword>
<accession>A0ABW5DPU6</accession>
<sequence length="280" mass="30860">MPTTTNISAPEVGVCTSVLVPVDLGSLAAGRLDYAASLAEHYGSRLIGVAAQAPTVPWYGDRNAQVVHELLRQEKVRIKEELDDAEKLFRRHVGAYPNIDWRTDTSETIDFIDEMTCSADLTVASRLLKDNLAPMMFDPKDLIMRAGRPVLLLPDVAPKFSAERILIAWKNTREARRAVHDALPFLKRAEMVHLAAYGRDPDDYGDAVDYLKRHGVEAVVRAEGASDSQVPAKLLSAATAVSADMIVCGAYGHSRTREWMFGGVTRDLMDICPIPCLFSH</sequence>
<evidence type="ECO:0000313" key="2">
    <source>
        <dbReference type="EMBL" id="MFD2262939.1"/>
    </source>
</evidence>
<protein>
    <submittedName>
        <fullName evidence="2">Universal stress protein</fullName>
    </submittedName>
</protein>
<dbReference type="Pfam" id="PF00582">
    <property type="entry name" value="Usp"/>
    <property type="match status" value="1"/>
</dbReference>
<dbReference type="Gene3D" id="3.40.50.12370">
    <property type="match status" value="1"/>
</dbReference>
<dbReference type="EMBL" id="JBHUIP010000006">
    <property type="protein sequence ID" value="MFD2262939.1"/>
    <property type="molecule type" value="Genomic_DNA"/>
</dbReference>
<dbReference type="Proteomes" id="UP001597295">
    <property type="component" value="Unassembled WGS sequence"/>
</dbReference>